<dbReference type="EMBL" id="RCTY01000001">
    <property type="protein sequence ID" value="ROU09490.1"/>
    <property type="molecule type" value="Genomic_DNA"/>
</dbReference>
<evidence type="ECO:0000313" key="1">
    <source>
        <dbReference type="EMBL" id="ROU09490.1"/>
    </source>
</evidence>
<proteinExistence type="predicted"/>
<sequence length="67" mass="7244">MISAISYEGLSVTTIDGRRATLAVIDSDGRVIASGRNVELAAWEAAVKAYRDFLMGRGHLRTLVKPP</sequence>
<reference evidence="1 2" key="1">
    <citation type="submission" date="2018-10" db="EMBL/GenBank/DDBJ databases">
        <title>The genome of Lysobacter enzymogenes OH11.</title>
        <authorList>
            <person name="Liu F."/>
            <person name="Zhao Y."/>
            <person name="Qian G."/>
            <person name="Chen Y."/>
            <person name="Xu H."/>
        </authorList>
    </citation>
    <scope>NUCLEOTIDE SEQUENCE [LARGE SCALE GENOMIC DNA]</scope>
    <source>
        <strain evidence="1 2">OH11</strain>
    </source>
</reference>
<name>A0A3N2RPT3_LYSEN</name>
<dbReference type="AlphaFoldDB" id="A0A3N2RPT3"/>
<dbReference type="Proteomes" id="UP000275910">
    <property type="component" value="Unassembled WGS sequence"/>
</dbReference>
<gene>
    <name evidence="1" type="ORF">D9T17_01015</name>
</gene>
<accession>A0A3N2RPT3</accession>
<organism evidence="1 2">
    <name type="scientific">Lysobacter enzymogenes</name>
    <dbReference type="NCBI Taxonomy" id="69"/>
    <lineage>
        <taxon>Bacteria</taxon>
        <taxon>Pseudomonadati</taxon>
        <taxon>Pseudomonadota</taxon>
        <taxon>Gammaproteobacteria</taxon>
        <taxon>Lysobacterales</taxon>
        <taxon>Lysobacteraceae</taxon>
        <taxon>Lysobacter</taxon>
    </lineage>
</organism>
<protein>
    <submittedName>
        <fullName evidence="1">Uncharacterized protein</fullName>
    </submittedName>
</protein>
<evidence type="ECO:0000313" key="2">
    <source>
        <dbReference type="Proteomes" id="UP000275910"/>
    </source>
</evidence>
<comment type="caution">
    <text evidence="1">The sequence shown here is derived from an EMBL/GenBank/DDBJ whole genome shotgun (WGS) entry which is preliminary data.</text>
</comment>